<dbReference type="EMBL" id="CAHIKZ030004937">
    <property type="protein sequence ID" value="CAE1317503.1"/>
    <property type="molecule type" value="Genomic_DNA"/>
</dbReference>
<comment type="caution">
    <text evidence="2">The sequence shown here is derived from an EMBL/GenBank/DDBJ whole genome shotgun (WGS) entry which is preliminary data.</text>
</comment>
<keyword evidence="1" id="KW-1133">Transmembrane helix</keyword>
<feature type="transmembrane region" description="Helical" evidence="1">
    <location>
        <begin position="134"/>
        <end position="158"/>
    </location>
</feature>
<evidence type="ECO:0000313" key="2">
    <source>
        <dbReference type="EMBL" id="CAE1317503.1"/>
    </source>
</evidence>
<feature type="transmembrane region" description="Helical" evidence="1">
    <location>
        <begin position="193"/>
        <end position="214"/>
    </location>
</feature>
<evidence type="ECO:0000256" key="1">
    <source>
        <dbReference type="SAM" id="Phobius"/>
    </source>
</evidence>
<sequence length="220" mass="23704">MAPTSHLLVRFFANSKLLPPPLPLSPIIFFSVLKTLLFRRTHLFSCCRSSSSSSFSPSSLLSSLTPSAPLSNHSLLLGFATLIVVPFSFSSLFFLPPTLIISPSLCILSFPSLPPLLNFLFIISQIDIHHTTSLLLSLSLLLTSLLLSLSLLLTSLLLSLSLLLTSLLLSLSLLLTSLLLSLSLLLTSLLLSLSLLFNVSLALSLSLLLTSLLLSLSLSF</sequence>
<dbReference type="AlphaFoldDB" id="A0A812E496"/>
<feature type="transmembrane region" description="Helical" evidence="1">
    <location>
        <begin position="75"/>
        <end position="94"/>
    </location>
</feature>
<dbReference type="Proteomes" id="UP000597762">
    <property type="component" value="Unassembled WGS sequence"/>
</dbReference>
<feature type="transmembrane region" description="Helical" evidence="1">
    <location>
        <begin position="100"/>
        <end position="122"/>
    </location>
</feature>
<gene>
    <name evidence="2" type="ORF">SPHA_68056</name>
</gene>
<protein>
    <submittedName>
        <fullName evidence="2">Uncharacterized protein</fullName>
    </submittedName>
</protein>
<keyword evidence="3" id="KW-1185">Reference proteome</keyword>
<keyword evidence="1" id="KW-0472">Membrane</keyword>
<reference evidence="2" key="1">
    <citation type="submission" date="2021-01" db="EMBL/GenBank/DDBJ databases">
        <authorList>
            <person name="Li R."/>
            <person name="Bekaert M."/>
        </authorList>
    </citation>
    <scope>NUCLEOTIDE SEQUENCE</scope>
    <source>
        <strain evidence="2">Farmed</strain>
    </source>
</reference>
<feature type="transmembrane region" description="Helical" evidence="1">
    <location>
        <begin position="164"/>
        <end position="186"/>
    </location>
</feature>
<name>A0A812E496_ACAPH</name>
<organism evidence="2 3">
    <name type="scientific">Acanthosepion pharaonis</name>
    <name type="common">Pharaoh cuttlefish</name>
    <name type="synonym">Sepia pharaonis</name>
    <dbReference type="NCBI Taxonomy" id="158019"/>
    <lineage>
        <taxon>Eukaryota</taxon>
        <taxon>Metazoa</taxon>
        <taxon>Spiralia</taxon>
        <taxon>Lophotrochozoa</taxon>
        <taxon>Mollusca</taxon>
        <taxon>Cephalopoda</taxon>
        <taxon>Coleoidea</taxon>
        <taxon>Decapodiformes</taxon>
        <taxon>Sepiida</taxon>
        <taxon>Sepiina</taxon>
        <taxon>Sepiidae</taxon>
        <taxon>Acanthosepion</taxon>
    </lineage>
</organism>
<proteinExistence type="predicted"/>
<evidence type="ECO:0000313" key="3">
    <source>
        <dbReference type="Proteomes" id="UP000597762"/>
    </source>
</evidence>
<accession>A0A812E496</accession>
<keyword evidence="1" id="KW-0812">Transmembrane</keyword>
<feature type="transmembrane region" description="Helical" evidence="1">
    <location>
        <begin position="20"/>
        <end position="38"/>
    </location>
</feature>